<protein>
    <submittedName>
        <fullName evidence="3">FeoA domain-containing protein</fullName>
    </submittedName>
</protein>
<dbReference type="InterPro" id="IPR008988">
    <property type="entry name" value="Transcriptional_repressor_C"/>
</dbReference>
<dbReference type="SMART" id="SM00899">
    <property type="entry name" value="FeoA"/>
    <property type="match status" value="1"/>
</dbReference>
<sequence length="77" mass="8954">MRLYEGEIGKTYEVEDMHMPLETERRMEALGMTRKTSVTVMNKKRRGAMVIKLRGTRFALGEEILKSIQVREVESHA</sequence>
<dbReference type="InterPro" id="IPR038157">
    <property type="entry name" value="FeoA_core_dom"/>
</dbReference>
<dbReference type="Gene3D" id="2.30.30.90">
    <property type="match status" value="1"/>
</dbReference>
<evidence type="ECO:0000313" key="3">
    <source>
        <dbReference type="EMBL" id="HIV24914.1"/>
    </source>
</evidence>
<dbReference type="Proteomes" id="UP000824169">
    <property type="component" value="Unassembled WGS sequence"/>
</dbReference>
<reference evidence="3" key="1">
    <citation type="submission" date="2020-10" db="EMBL/GenBank/DDBJ databases">
        <authorList>
            <person name="Gilroy R."/>
        </authorList>
    </citation>
    <scope>NUCLEOTIDE SEQUENCE</scope>
    <source>
        <strain evidence="3">CHK188-20938</strain>
    </source>
</reference>
<dbReference type="EMBL" id="DVOO01000011">
    <property type="protein sequence ID" value="HIV24914.1"/>
    <property type="molecule type" value="Genomic_DNA"/>
</dbReference>
<comment type="caution">
    <text evidence="3">The sequence shown here is derived from an EMBL/GenBank/DDBJ whole genome shotgun (WGS) entry which is preliminary data.</text>
</comment>
<dbReference type="GO" id="GO:0046914">
    <property type="term" value="F:transition metal ion binding"/>
    <property type="evidence" value="ECO:0007669"/>
    <property type="project" value="InterPro"/>
</dbReference>
<gene>
    <name evidence="3" type="ORF">IAB71_03865</name>
</gene>
<reference evidence="3" key="2">
    <citation type="journal article" date="2021" name="PeerJ">
        <title>Extensive microbial diversity within the chicken gut microbiome revealed by metagenomics and culture.</title>
        <authorList>
            <person name="Gilroy R."/>
            <person name="Ravi A."/>
            <person name="Getino M."/>
            <person name="Pursley I."/>
            <person name="Horton D.L."/>
            <person name="Alikhan N.F."/>
            <person name="Baker D."/>
            <person name="Gharbi K."/>
            <person name="Hall N."/>
            <person name="Watson M."/>
            <person name="Adriaenssens E.M."/>
            <person name="Foster-Nyarko E."/>
            <person name="Jarju S."/>
            <person name="Secka A."/>
            <person name="Antonio M."/>
            <person name="Oren A."/>
            <person name="Chaudhuri R.R."/>
            <person name="La Ragione R."/>
            <person name="Hildebrand F."/>
            <person name="Pallen M.J."/>
        </authorList>
    </citation>
    <scope>NUCLEOTIDE SEQUENCE</scope>
    <source>
        <strain evidence="3">CHK188-20938</strain>
    </source>
</reference>
<evidence type="ECO:0000313" key="4">
    <source>
        <dbReference type="Proteomes" id="UP000824169"/>
    </source>
</evidence>
<feature type="domain" description="Ferrous iron transporter FeoA-like" evidence="2">
    <location>
        <begin position="1"/>
        <end position="72"/>
    </location>
</feature>
<evidence type="ECO:0000259" key="2">
    <source>
        <dbReference type="SMART" id="SM00899"/>
    </source>
</evidence>
<dbReference type="AlphaFoldDB" id="A0A9D1P1T3"/>
<keyword evidence="1" id="KW-0408">Iron</keyword>
<name>A0A9D1P1T3_9FIRM</name>
<dbReference type="Pfam" id="PF04023">
    <property type="entry name" value="FeoA"/>
    <property type="match status" value="1"/>
</dbReference>
<evidence type="ECO:0000256" key="1">
    <source>
        <dbReference type="ARBA" id="ARBA00023004"/>
    </source>
</evidence>
<dbReference type="SUPFAM" id="SSF50037">
    <property type="entry name" value="C-terminal domain of transcriptional repressors"/>
    <property type="match status" value="1"/>
</dbReference>
<dbReference type="InterPro" id="IPR007167">
    <property type="entry name" value="Fe-transptr_FeoA-like"/>
</dbReference>
<accession>A0A9D1P1T3</accession>
<proteinExistence type="predicted"/>
<organism evidence="3 4">
    <name type="scientific">Candidatus Scatomonas pullistercoris</name>
    <dbReference type="NCBI Taxonomy" id="2840920"/>
    <lineage>
        <taxon>Bacteria</taxon>
        <taxon>Bacillati</taxon>
        <taxon>Bacillota</taxon>
        <taxon>Clostridia</taxon>
        <taxon>Lachnospirales</taxon>
        <taxon>Lachnospiraceae</taxon>
        <taxon>Lachnospiraceae incertae sedis</taxon>
        <taxon>Candidatus Scatomonas</taxon>
    </lineage>
</organism>